<feature type="domain" description="DUF5937" evidence="2">
    <location>
        <begin position="1"/>
        <end position="47"/>
    </location>
</feature>
<dbReference type="EMBL" id="CP051006">
    <property type="protein sequence ID" value="QNT97761.1"/>
    <property type="molecule type" value="Genomic_DNA"/>
</dbReference>
<proteinExistence type="predicted"/>
<evidence type="ECO:0000259" key="2">
    <source>
        <dbReference type="Pfam" id="PF19361"/>
    </source>
</evidence>
<gene>
    <name evidence="3" type="ORF">HEP81_07529</name>
</gene>
<dbReference type="SUPFAM" id="SSF46785">
    <property type="entry name" value="Winged helix' DNA-binding domain"/>
    <property type="match status" value="1"/>
</dbReference>
<dbReference type="KEGG" id="sgf:HEP81_07529"/>
<dbReference type="AlphaFoldDB" id="A0A7H1QBT1"/>
<dbReference type="Pfam" id="PF19361">
    <property type="entry name" value="DUF5937"/>
    <property type="match status" value="1"/>
</dbReference>
<dbReference type="InterPro" id="IPR036388">
    <property type="entry name" value="WH-like_DNA-bd_sf"/>
</dbReference>
<organism evidence="3 4">
    <name type="scientific">Streptomyces griseofuscus</name>
    <dbReference type="NCBI Taxonomy" id="146922"/>
    <lineage>
        <taxon>Bacteria</taxon>
        <taxon>Bacillati</taxon>
        <taxon>Actinomycetota</taxon>
        <taxon>Actinomycetes</taxon>
        <taxon>Kitasatosporales</taxon>
        <taxon>Streptomycetaceae</taxon>
        <taxon>Streptomyces</taxon>
    </lineage>
</organism>
<dbReference type="InterPro" id="IPR045981">
    <property type="entry name" value="DUF5937"/>
</dbReference>
<evidence type="ECO:0000256" key="1">
    <source>
        <dbReference type="SAM" id="MobiDB-lite"/>
    </source>
</evidence>
<feature type="compositionally biased region" description="Basic and acidic residues" evidence="1">
    <location>
        <begin position="98"/>
        <end position="109"/>
    </location>
</feature>
<protein>
    <recommendedName>
        <fullName evidence="2">DUF5937 domain-containing protein</fullName>
    </recommendedName>
</protein>
<sequence>MDELQDSATSAHGTGVTFLPSVFGRPHPVAVHARGWQPVVRYPVAEPSPSEPVSPETVTLRLKALAHPVRLRLLRTLARGAHTAGELAHARGLSAAERWPRGSVRDGCG</sequence>
<name>A0A7H1QBT1_9ACTN</name>
<reference evidence="3 4" key="1">
    <citation type="submission" date="2020-04" db="EMBL/GenBank/DDBJ databases">
        <title>Characterization and engineering of Streptomyces griseofuscus DSM40191 as a potential heterologous host for expression of BGCs.</title>
        <authorList>
            <person name="Gren T."/>
            <person name="Whitford C.M."/>
            <person name="Mohite O.S."/>
            <person name="Joergensen T.S."/>
            <person name="Nielsen J.B."/>
            <person name="Lee S.Y."/>
            <person name="Weber T."/>
        </authorList>
    </citation>
    <scope>NUCLEOTIDE SEQUENCE [LARGE SCALE GENOMIC DNA]</scope>
    <source>
        <strain evidence="3 4">DSM 40191</strain>
    </source>
</reference>
<evidence type="ECO:0000313" key="3">
    <source>
        <dbReference type="EMBL" id="QNT97761.1"/>
    </source>
</evidence>
<dbReference type="InterPro" id="IPR036390">
    <property type="entry name" value="WH_DNA-bd_sf"/>
</dbReference>
<dbReference type="Gene3D" id="1.10.10.10">
    <property type="entry name" value="Winged helix-like DNA-binding domain superfamily/Winged helix DNA-binding domain"/>
    <property type="match status" value="1"/>
</dbReference>
<dbReference type="Proteomes" id="UP000516422">
    <property type="component" value="Chromosome"/>
</dbReference>
<evidence type="ECO:0000313" key="4">
    <source>
        <dbReference type="Proteomes" id="UP000516422"/>
    </source>
</evidence>
<feature type="region of interest" description="Disordered" evidence="1">
    <location>
        <begin position="85"/>
        <end position="109"/>
    </location>
</feature>
<accession>A0A7H1QBT1</accession>